<dbReference type="Gene3D" id="3.20.20.80">
    <property type="entry name" value="Glycosidases"/>
    <property type="match status" value="1"/>
</dbReference>
<dbReference type="PROSITE" id="PS51910">
    <property type="entry name" value="GH18_2"/>
    <property type="match status" value="1"/>
</dbReference>
<dbReference type="Gene3D" id="2.60.40.10">
    <property type="entry name" value="Immunoglobulins"/>
    <property type="match status" value="4"/>
</dbReference>
<comment type="caution">
    <text evidence="6">The sequence shown here is derived from an EMBL/GenBank/DDBJ whole genome shotgun (WGS) entry which is preliminary data.</text>
</comment>
<dbReference type="AlphaFoldDB" id="A0A2S3QV57"/>
<dbReference type="PANTHER" id="PTHR11177">
    <property type="entry name" value="CHITINASE"/>
    <property type="match status" value="1"/>
</dbReference>
<protein>
    <recommendedName>
        <fullName evidence="2">chitinase</fullName>
        <ecNumber evidence="2">3.2.1.14</ecNumber>
    </recommendedName>
</protein>
<dbReference type="GO" id="GO:0008843">
    <property type="term" value="F:endochitinase activity"/>
    <property type="evidence" value="ECO:0007669"/>
    <property type="project" value="UniProtKB-EC"/>
</dbReference>
<dbReference type="Pfam" id="PF00704">
    <property type="entry name" value="Glyco_hydro_18"/>
    <property type="match status" value="1"/>
</dbReference>
<evidence type="ECO:0000256" key="2">
    <source>
        <dbReference type="ARBA" id="ARBA00012729"/>
    </source>
</evidence>
<evidence type="ECO:0000256" key="4">
    <source>
        <dbReference type="SAM" id="SignalP"/>
    </source>
</evidence>
<dbReference type="InterPro" id="IPR017853">
    <property type="entry name" value="GH"/>
</dbReference>
<feature type="signal peptide" evidence="4">
    <location>
        <begin position="1"/>
        <end position="27"/>
    </location>
</feature>
<gene>
    <name evidence="6" type="ORF">CRN52_22390</name>
</gene>
<name>A0A2S3QV57_VIBVL</name>
<keyword evidence="3" id="KW-0624">Polysaccharide degradation</keyword>
<dbReference type="RefSeq" id="WP_103201192.1">
    <property type="nucleotide sequence ID" value="NZ_PDGH01000146.1"/>
</dbReference>
<dbReference type="InterPro" id="IPR001223">
    <property type="entry name" value="Glyco_hydro18_cat"/>
</dbReference>
<sequence length="950" mass="104700">MYRKTTTLASLMLTVGFALNPISAALAETVQIGVQAPSESQWWSTYRVQVSNAGDSQIEMRESNIEFVLPSAVNDVQWASEHLSYPSSAITHQPIQGGVRHIVTFQFPQGDWVKTTLQVNQSFQLTIGYNGQLNDLAQFEQSIKFNGDGGTLPPVDPEVELTILAPVEGATLTVSEPTSISISLSGPADKVEFWAKNRRLGEQKVDQNTLEYQQRWTPNTTGTQTVTALAFDQAGKQLESQSVSVSVIPDHQYSAPEVRFLTPQSGQSFKKTERIAIAVEAFDADDDLKSVTLDANGVEICQFEPAESTPFECEWQPDHAGSVTLSATAVDEQKLQSVAQVNISVTESNNSCGDVPRYQDGVNYQVGDQVTNVGEIFSCKVFGWCGNPVWAPGTGHPSYPDAWKDAWDQVGQCDPNYAPEVDLLSPSHGDRLTPNQPFDVMLTATDQDGDIEKVDVLLNGKVVATADGQQGVDTYRLTIAGQAEGLYQLTAMAYDDKGASSETSPITLAITDKTLVVGLTSPSDGSVFTQGRAITLTADASSFVGEVTQVRFYADDLLIATATQSPYQHEWLGAQLGQHQLYAIATDSKGNEQTSVVSHIEVKEAKPDTGLRDNPDRSITYLTSWGLTNIEELQRSQGDAYFLSFGKWDSAGNIQISDDMLTPSYNSDWMSPTYQSWTELKHAQPRKAMMVAFGGATYESMWNDMATEQGRQNIANSLVKLMNQPYPVYKRNLKPEEMVGECLATDWSGQCDYSKYQLAGYVSIDGIDFDYETTARLTEQSNRNLEDLIQRIRAQVGDSKLLSLTTYHVGADPEACSNPAVFENCSFIEPARSIHHGEVISLLQNTKQSIDFFNVMAYDAGENFRYDVAMANYAEHVGDPSKIILGATINSQWGPNGRFVETRANNIERARWQKQNGYGGFFIWTLGSNTESLSMAEQVDYFNQMIEQNQ</sequence>
<keyword evidence="4" id="KW-0732">Signal</keyword>
<keyword evidence="3" id="KW-0119">Carbohydrate metabolism</keyword>
<dbReference type="EMBL" id="PDGH01000146">
    <property type="protein sequence ID" value="POB41744.1"/>
    <property type="molecule type" value="Genomic_DNA"/>
</dbReference>
<evidence type="ECO:0000259" key="5">
    <source>
        <dbReference type="PROSITE" id="PS51910"/>
    </source>
</evidence>
<accession>A0A2S3QV57</accession>
<evidence type="ECO:0000256" key="3">
    <source>
        <dbReference type="ARBA" id="ARBA00023024"/>
    </source>
</evidence>
<comment type="catalytic activity">
    <reaction evidence="1">
        <text>Random endo-hydrolysis of N-acetyl-beta-D-glucosaminide (1-&gt;4)-beta-linkages in chitin and chitodextrins.</text>
        <dbReference type="EC" id="3.2.1.14"/>
    </reaction>
</comment>
<dbReference type="SUPFAM" id="SSF51445">
    <property type="entry name" value="(Trans)glycosidases"/>
    <property type="match status" value="1"/>
</dbReference>
<dbReference type="GO" id="GO:0005975">
    <property type="term" value="P:carbohydrate metabolic process"/>
    <property type="evidence" value="ECO:0007669"/>
    <property type="project" value="InterPro"/>
</dbReference>
<dbReference type="SMART" id="SM00636">
    <property type="entry name" value="Glyco_18"/>
    <property type="match status" value="1"/>
</dbReference>
<feature type="chain" id="PRO_5015453201" description="chitinase" evidence="4">
    <location>
        <begin position="28"/>
        <end position="950"/>
    </location>
</feature>
<evidence type="ECO:0000313" key="7">
    <source>
        <dbReference type="Proteomes" id="UP000237466"/>
    </source>
</evidence>
<dbReference type="InterPro" id="IPR050314">
    <property type="entry name" value="Glycosyl_Hydrlase_18"/>
</dbReference>
<dbReference type="PANTHER" id="PTHR11177:SF317">
    <property type="entry name" value="CHITINASE 12-RELATED"/>
    <property type="match status" value="1"/>
</dbReference>
<dbReference type="InterPro" id="IPR013783">
    <property type="entry name" value="Ig-like_fold"/>
</dbReference>
<organism evidence="6 7">
    <name type="scientific">Vibrio vulnificus</name>
    <dbReference type="NCBI Taxonomy" id="672"/>
    <lineage>
        <taxon>Bacteria</taxon>
        <taxon>Pseudomonadati</taxon>
        <taxon>Pseudomonadota</taxon>
        <taxon>Gammaproteobacteria</taxon>
        <taxon>Vibrionales</taxon>
        <taxon>Vibrionaceae</taxon>
        <taxon>Vibrio</taxon>
    </lineage>
</organism>
<dbReference type="InterPro" id="IPR011583">
    <property type="entry name" value="Chitinase_II/V-like_cat"/>
</dbReference>
<dbReference type="GO" id="GO:0006032">
    <property type="term" value="P:chitin catabolic process"/>
    <property type="evidence" value="ECO:0007669"/>
    <property type="project" value="UniProtKB-KW"/>
</dbReference>
<dbReference type="EC" id="3.2.1.14" evidence="2"/>
<reference evidence="6 7" key="1">
    <citation type="journal article" date="2018" name="Front. Microbiol.">
        <title>Phylogeny of Vibrio vulnificus from the Analysis of the Core-Genome: Implications for Intra-Species Taxonomy.</title>
        <authorList>
            <person name="Roig F.J."/>
            <person name="Gonzalez-Candelas F."/>
            <person name="Sanjuan E."/>
            <person name="Fouz B."/>
            <person name="Feil E.J."/>
            <person name="Llorens C."/>
            <person name="Baker-Austin C."/>
            <person name="Oliver J.D."/>
            <person name="Danin-Poleg Y."/>
            <person name="Gibas C.J."/>
            <person name="Kashi Y."/>
            <person name="Gulig P.A."/>
            <person name="Morrison S.S."/>
            <person name="Amaro C."/>
        </authorList>
    </citation>
    <scope>NUCLEOTIDE SEQUENCE [LARGE SCALE GENOMIC DNA]</scope>
    <source>
        <strain evidence="6 7">CECT4608</strain>
    </source>
</reference>
<dbReference type="GO" id="GO:0008061">
    <property type="term" value="F:chitin binding"/>
    <property type="evidence" value="ECO:0007669"/>
    <property type="project" value="InterPro"/>
</dbReference>
<feature type="domain" description="GH18" evidence="5">
    <location>
        <begin position="616"/>
        <end position="950"/>
    </location>
</feature>
<dbReference type="Pfam" id="PF17957">
    <property type="entry name" value="Big_7"/>
    <property type="match status" value="4"/>
</dbReference>
<evidence type="ECO:0000256" key="1">
    <source>
        <dbReference type="ARBA" id="ARBA00000822"/>
    </source>
</evidence>
<dbReference type="Proteomes" id="UP000237466">
    <property type="component" value="Unassembled WGS sequence"/>
</dbReference>
<keyword evidence="3" id="KW-0146">Chitin degradation</keyword>
<evidence type="ECO:0000313" key="6">
    <source>
        <dbReference type="EMBL" id="POB41744.1"/>
    </source>
</evidence>
<proteinExistence type="predicted"/>